<dbReference type="PANTHER" id="PTHR20872:SF1">
    <property type="entry name" value="F-BOX DOMAIN-CONTAINING PROTEIN"/>
    <property type="match status" value="1"/>
</dbReference>
<dbReference type="AlphaFoldDB" id="A0A4Y2GZP6"/>
<name>A0A4Y2GZP6_ARAVE</name>
<evidence type="ECO:0000313" key="2">
    <source>
        <dbReference type="EMBL" id="GBM58315.1"/>
    </source>
</evidence>
<organism evidence="2 3">
    <name type="scientific">Araneus ventricosus</name>
    <name type="common">Orbweaver spider</name>
    <name type="synonym">Epeira ventricosa</name>
    <dbReference type="NCBI Taxonomy" id="182803"/>
    <lineage>
        <taxon>Eukaryota</taxon>
        <taxon>Metazoa</taxon>
        <taxon>Ecdysozoa</taxon>
        <taxon>Arthropoda</taxon>
        <taxon>Chelicerata</taxon>
        <taxon>Arachnida</taxon>
        <taxon>Araneae</taxon>
        <taxon>Araneomorphae</taxon>
        <taxon>Entelegynae</taxon>
        <taxon>Araneoidea</taxon>
        <taxon>Araneidae</taxon>
        <taxon>Araneus</taxon>
    </lineage>
</organism>
<dbReference type="PROSITE" id="PS50181">
    <property type="entry name" value="FBOX"/>
    <property type="match status" value="1"/>
</dbReference>
<dbReference type="InterPro" id="IPR036047">
    <property type="entry name" value="F-box-like_dom_sf"/>
</dbReference>
<accession>A0A4Y2GZP6</accession>
<dbReference type="Gene3D" id="3.80.10.10">
    <property type="entry name" value="Ribonuclease Inhibitor"/>
    <property type="match status" value="1"/>
</dbReference>
<keyword evidence="3" id="KW-1185">Reference proteome</keyword>
<protein>
    <recommendedName>
        <fullName evidence="1">F-box domain-containing protein</fullName>
    </recommendedName>
</protein>
<gene>
    <name evidence="2" type="ORF">AVEN_264925_1</name>
</gene>
<dbReference type="Pfam" id="PF00646">
    <property type="entry name" value="F-box"/>
    <property type="match status" value="1"/>
</dbReference>
<comment type="caution">
    <text evidence="2">The sequence shown here is derived from an EMBL/GenBank/DDBJ whole genome shotgun (WGS) entry which is preliminary data.</text>
</comment>
<dbReference type="PANTHER" id="PTHR20872">
    <property type="match status" value="1"/>
</dbReference>
<dbReference type="InterPro" id="IPR032675">
    <property type="entry name" value="LRR_dom_sf"/>
</dbReference>
<dbReference type="InterPro" id="IPR001810">
    <property type="entry name" value="F-box_dom"/>
</dbReference>
<dbReference type="OrthoDB" id="6409609at2759"/>
<sequence>MDTTLRTLLDRRTTESIASTETEEFHSGQWSNLPSLPLEKIYSFVSRDDQLNMSLVCRKWSKGFGLPSVWKTFRFALTQSQLSMDTCPVMKFVRKYSSMFRHLEIHFLENNFNEHLTRTWCRNLIEFLQMLTSNSQLISVKFEYLTWYRLSTDTPTYHDICRAICNFLGSQHHLKRVEFHQCSFDYQEGAEILKSLTENNRESLTYLVLSRFLPHMLENEERDSIAVQHLPKLVNLPSLTTLEIDYQLIFGCIFARESTVIEISDIIESLKNFQCRILLKITMSIFAVTKTNGFKRLTSEAWRFLKQLCPNLQVELLFSTNSPSRRRVGFFVVKYMPITHLWYNFAVYSANHPSVMEIDALFYRLRACEINDHLVFLCLVWVLPIPDLASSCIPFLLACKKLKCLELFIVYPVNGIDVLMKSWIDNRPESLERVLLDISDIENEDNYNICMNLTTEYLSRLEMVGLNVKVDLNFKRFQ</sequence>
<evidence type="ECO:0000259" key="1">
    <source>
        <dbReference type="PROSITE" id="PS50181"/>
    </source>
</evidence>
<dbReference type="EMBL" id="BGPR01001629">
    <property type="protein sequence ID" value="GBM58315.1"/>
    <property type="molecule type" value="Genomic_DNA"/>
</dbReference>
<evidence type="ECO:0000313" key="3">
    <source>
        <dbReference type="Proteomes" id="UP000499080"/>
    </source>
</evidence>
<dbReference type="Gene3D" id="1.20.1280.50">
    <property type="match status" value="1"/>
</dbReference>
<proteinExistence type="predicted"/>
<reference evidence="2 3" key="1">
    <citation type="journal article" date="2019" name="Sci. Rep.">
        <title>Orb-weaving spider Araneus ventricosus genome elucidates the spidroin gene catalogue.</title>
        <authorList>
            <person name="Kono N."/>
            <person name="Nakamura H."/>
            <person name="Ohtoshi R."/>
            <person name="Moran D.A.P."/>
            <person name="Shinohara A."/>
            <person name="Yoshida Y."/>
            <person name="Fujiwara M."/>
            <person name="Mori M."/>
            <person name="Tomita M."/>
            <person name="Arakawa K."/>
        </authorList>
    </citation>
    <scope>NUCLEOTIDE SEQUENCE [LARGE SCALE GENOMIC DNA]</scope>
</reference>
<feature type="domain" description="F-box" evidence="1">
    <location>
        <begin position="27"/>
        <end position="73"/>
    </location>
</feature>
<dbReference type="SUPFAM" id="SSF81383">
    <property type="entry name" value="F-box domain"/>
    <property type="match status" value="1"/>
</dbReference>
<dbReference type="Proteomes" id="UP000499080">
    <property type="component" value="Unassembled WGS sequence"/>
</dbReference>